<dbReference type="Gene3D" id="3.40.33.10">
    <property type="entry name" value="CAP"/>
    <property type="match status" value="1"/>
</dbReference>
<dbReference type="Pfam" id="PF00188">
    <property type="entry name" value="CAP"/>
    <property type="match status" value="1"/>
</dbReference>
<proteinExistence type="predicted"/>
<keyword evidence="1" id="KW-0472">Membrane</keyword>
<evidence type="ECO:0000313" key="4">
    <source>
        <dbReference type="WBParaSite" id="MBELARI_LOCUS15762"/>
    </source>
</evidence>
<dbReference type="SUPFAM" id="SSF55797">
    <property type="entry name" value="PR-1-like"/>
    <property type="match status" value="1"/>
</dbReference>
<evidence type="ECO:0000259" key="2">
    <source>
        <dbReference type="SMART" id="SM00198"/>
    </source>
</evidence>
<dbReference type="AlphaFoldDB" id="A0AAF3EP94"/>
<name>A0AAF3EP94_9BILA</name>
<dbReference type="InterPro" id="IPR035940">
    <property type="entry name" value="CAP_sf"/>
</dbReference>
<keyword evidence="1" id="KW-0812">Transmembrane</keyword>
<organism evidence="3 4">
    <name type="scientific">Mesorhabditis belari</name>
    <dbReference type="NCBI Taxonomy" id="2138241"/>
    <lineage>
        <taxon>Eukaryota</taxon>
        <taxon>Metazoa</taxon>
        <taxon>Ecdysozoa</taxon>
        <taxon>Nematoda</taxon>
        <taxon>Chromadorea</taxon>
        <taxon>Rhabditida</taxon>
        <taxon>Rhabditina</taxon>
        <taxon>Rhabditomorpha</taxon>
        <taxon>Rhabditoidea</taxon>
        <taxon>Rhabditidae</taxon>
        <taxon>Mesorhabditinae</taxon>
        <taxon>Mesorhabditis</taxon>
    </lineage>
</organism>
<dbReference type="SMART" id="SM00198">
    <property type="entry name" value="SCP"/>
    <property type="match status" value="1"/>
</dbReference>
<evidence type="ECO:0000256" key="1">
    <source>
        <dbReference type="SAM" id="Phobius"/>
    </source>
</evidence>
<protein>
    <recommendedName>
        <fullName evidence="2">SCP domain-containing protein</fullName>
    </recommendedName>
</protein>
<accession>A0AAF3EP94</accession>
<dbReference type="InterPro" id="IPR014044">
    <property type="entry name" value="CAP_dom"/>
</dbReference>
<keyword evidence="3" id="KW-1185">Reference proteome</keyword>
<dbReference type="Pfam" id="PF21525">
    <property type="entry name" value="Nlp36"/>
    <property type="match status" value="1"/>
</dbReference>
<evidence type="ECO:0000313" key="3">
    <source>
        <dbReference type="Proteomes" id="UP000887575"/>
    </source>
</evidence>
<keyword evidence="1" id="KW-1133">Transmembrane helix</keyword>
<reference evidence="4" key="1">
    <citation type="submission" date="2024-02" db="UniProtKB">
        <authorList>
            <consortium name="WormBaseParasite"/>
        </authorList>
    </citation>
    <scope>IDENTIFICATION</scope>
</reference>
<dbReference type="WBParaSite" id="MBELARI_LOCUS15762">
    <property type="protein sequence ID" value="MBELARI_LOCUS15762"/>
    <property type="gene ID" value="MBELARI_LOCUS15762"/>
</dbReference>
<dbReference type="Proteomes" id="UP000887575">
    <property type="component" value="Unassembled WGS sequence"/>
</dbReference>
<feature type="domain" description="SCP" evidence="2">
    <location>
        <begin position="109"/>
        <end position="228"/>
    </location>
</feature>
<feature type="transmembrane region" description="Helical" evidence="1">
    <location>
        <begin position="12"/>
        <end position="36"/>
    </location>
</feature>
<sequence length="228" mass="25513">MPSQDFDLIDYMGPVVVGILFSVISFFNFVFINFFCITKTDDITVFEKFGAKYNMRLGPHSLNVGQNVLLTPTAPHIWAAHAMRCTCQYQLIDSGANTMCSGSPAQWTDVQRSLMLQWHNQLRSSLTKGKENYGIANGITYAPSTKRMTKISITAQSGSMLTRMLHTVFGLFQMGGRKAQEWEKILIKILIKGVGHYTQMARQETTAVGCGIAHCPTMTCVVRQHYPT</sequence>